<comment type="caution">
    <text evidence="2">The sequence shown here is derived from an EMBL/GenBank/DDBJ whole genome shotgun (WGS) entry which is preliminary data.</text>
</comment>
<evidence type="ECO:0000256" key="1">
    <source>
        <dbReference type="SAM" id="Coils"/>
    </source>
</evidence>
<reference evidence="2 3" key="1">
    <citation type="submission" date="2020-08" db="EMBL/GenBank/DDBJ databases">
        <title>Genomic Encyclopedia of Type Strains, Phase IV (KMG-IV): sequencing the most valuable type-strain genomes for metagenomic binning, comparative biology and taxonomic classification.</title>
        <authorList>
            <person name="Goeker M."/>
        </authorList>
    </citation>
    <scope>NUCLEOTIDE SEQUENCE [LARGE SCALE GENOMIC DNA]</scope>
    <source>
        <strain evidence="2 3">DSM 17245</strain>
    </source>
</reference>
<gene>
    <name evidence="2" type="ORF">HNQ46_000990</name>
</gene>
<evidence type="ECO:0000313" key="2">
    <source>
        <dbReference type="EMBL" id="MBB6041018.1"/>
    </source>
</evidence>
<accession>A0A7W9SF64</accession>
<dbReference type="GeneID" id="85014545"/>
<dbReference type="EMBL" id="JACHHH010000004">
    <property type="protein sequence ID" value="MBB6041018.1"/>
    <property type="molecule type" value="Genomic_DNA"/>
</dbReference>
<proteinExistence type="predicted"/>
<sequence>MDFDMKDFEELKQDINLTRDQLEDLNNLRKNVRELQRIRDEATKDIAEIYSHLLDEGLYTGEVLTEIQCFFQNLGKSNLAENDSNVEDKLDGKQ</sequence>
<dbReference type="AlphaFoldDB" id="A0A7W9SF64"/>
<keyword evidence="1" id="KW-0175">Coiled coil</keyword>
<evidence type="ECO:0000313" key="3">
    <source>
        <dbReference type="Proteomes" id="UP000522163"/>
    </source>
</evidence>
<feature type="coiled-coil region" evidence="1">
    <location>
        <begin position="5"/>
        <end position="45"/>
    </location>
</feature>
<name>A0A7W9SF64_9FIRM</name>
<organism evidence="2 3">
    <name type="scientific">Oribacterium sinus</name>
    <dbReference type="NCBI Taxonomy" id="237576"/>
    <lineage>
        <taxon>Bacteria</taxon>
        <taxon>Bacillati</taxon>
        <taxon>Bacillota</taxon>
        <taxon>Clostridia</taxon>
        <taxon>Lachnospirales</taxon>
        <taxon>Lachnospiraceae</taxon>
        <taxon>Oribacterium</taxon>
    </lineage>
</organism>
<dbReference type="Proteomes" id="UP000522163">
    <property type="component" value="Unassembled WGS sequence"/>
</dbReference>
<protein>
    <submittedName>
        <fullName evidence="2">Uncharacterized protein</fullName>
    </submittedName>
</protein>
<dbReference type="RefSeq" id="WP_183683523.1">
    <property type="nucleotide sequence ID" value="NZ_JACHHH010000004.1"/>
</dbReference>